<evidence type="ECO:0000313" key="4">
    <source>
        <dbReference type="Proteomes" id="UP001284771"/>
    </source>
</evidence>
<name>A0A1N6UH60_9BACI</name>
<reference evidence="2" key="3">
    <citation type="submission" date="2024-05" db="EMBL/GenBank/DDBJ databases">
        <title>Draft genomic sequences of Priestia flexa CCM isolated from the soil of an abandoned mine contaminated by free cyanide in the high Andean zone of Tacna, Peru.</title>
        <authorList>
            <person name="Caceda Quiroz C.J."/>
            <person name="Maraza Chooque G.J."/>
            <person name="Fora Quispe G.L."/>
            <person name="Carpio Mamani M."/>
        </authorList>
    </citation>
    <scope>NUCLEOTIDE SEQUENCE</scope>
    <source>
        <strain evidence="2">CCM</strain>
    </source>
</reference>
<dbReference type="EMBL" id="JAWUZT010000003">
    <property type="protein sequence ID" value="MDW8514844.1"/>
    <property type="molecule type" value="Genomic_DNA"/>
</dbReference>
<protein>
    <submittedName>
        <fullName evidence="1">Uncharacterized protein</fullName>
    </submittedName>
</protein>
<comment type="caution">
    <text evidence="1">The sequence shown here is derived from an EMBL/GenBank/DDBJ whole genome shotgun (WGS) entry which is preliminary data.</text>
</comment>
<evidence type="ECO:0000313" key="3">
    <source>
        <dbReference type="Proteomes" id="UP000664578"/>
    </source>
</evidence>
<evidence type="ECO:0000313" key="2">
    <source>
        <dbReference type="EMBL" id="MDW8514844.1"/>
    </source>
</evidence>
<evidence type="ECO:0000313" key="1">
    <source>
        <dbReference type="EMBL" id="MBN8252792.1"/>
    </source>
</evidence>
<gene>
    <name evidence="1" type="ORF">JF537_14520</name>
    <name evidence="2" type="ORF">RIB56_01735</name>
</gene>
<organism evidence="1 3">
    <name type="scientific">Priestia flexa</name>
    <dbReference type="NCBI Taxonomy" id="86664"/>
    <lineage>
        <taxon>Bacteria</taxon>
        <taxon>Bacillati</taxon>
        <taxon>Bacillota</taxon>
        <taxon>Bacilli</taxon>
        <taxon>Bacillales</taxon>
        <taxon>Bacillaceae</taxon>
        <taxon>Priestia</taxon>
    </lineage>
</organism>
<proteinExistence type="predicted"/>
<reference evidence="4" key="2">
    <citation type="submission" date="2023-07" db="EMBL/GenBank/DDBJ databases">
        <title>Draft genomic sequences of Priestia flexa CCM isolated from the soil of an abandoned mine contaminated by free cyanide in the high Andean zone of Tacna, Peru.</title>
        <authorList>
            <person name="Caceda Quiroz C.J."/>
            <person name="Maraza Chooque G.J."/>
            <person name="Fora Quispe G.L."/>
            <person name="Carpio Mamani M."/>
        </authorList>
    </citation>
    <scope>NUCLEOTIDE SEQUENCE [LARGE SCALE GENOMIC DNA]</scope>
    <source>
        <strain evidence="4">CCM</strain>
    </source>
</reference>
<dbReference type="KEGG" id="bfx:BC359_19000"/>
<dbReference type="AlphaFoldDB" id="A0A1N6UH60"/>
<dbReference type="EMBL" id="JAEMWV010000007">
    <property type="protein sequence ID" value="MBN8252792.1"/>
    <property type="molecule type" value="Genomic_DNA"/>
</dbReference>
<dbReference type="Proteomes" id="UP001284771">
    <property type="component" value="Unassembled WGS sequence"/>
</dbReference>
<sequence>MEFSKSELVEAKRQIDSTLHKLRETVKTLEAKEIPSRYKSQITLARRRIDAFEISVFLIARELMELDEES</sequence>
<dbReference type="Proteomes" id="UP000664578">
    <property type="component" value="Unassembled WGS sequence"/>
</dbReference>
<dbReference type="RefSeq" id="WP_061785529.1">
    <property type="nucleotide sequence ID" value="NZ_CANLXW010000037.1"/>
</dbReference>
<dbReference type="GeneID" id="93680795"/>
<reference evidence="1" key="1">
    <citation type="submission" date="2020-12" db="EMBL/GenBank/DDBJ databases">
        <title>PHA producing bacteria isolated from mangrove.</title>
        <authorList>
            <person name="Zheng W."/>
            <person name="Yu S."/>
            <person name="Huang Y."/>
        </authorList>
    </citation>
    <scope>NUCLEOTIDE SEQUENCE</scope>
    <source>
        <strain evidence="1">GN22-4</strain>
    </source>
</reference>
<keyword evidence="4" id="KW-1185">Reference proteome</keyword>
<accession>A0A1N6UH60</accession>